<evidence type="ECO:0000313" key="1">
    <source>
        <dbReference type="EMBL" id="KAJ3533333.1"/>
    </source>
</evidence>
<organism evidence="1 2">
    <name type="scientific">Phlebia brevispora</name>
    <dbReference type="NCBI Taxonomy" id="194682"/>
    <lineage>
        <taxon>Eukaryota</taxon>
        <taxon>Fungi</taxon>
        <taxon>Dikarya</taxon>
        <taxon>Basidiomycota</taxon>
        <taxon>Agaricomycotina</taxon>
        <taxon>Agaricomycetes</taxon>
        <taxon>Polyporales</taxon>
        <taxon>Meruliaceae</taxon>
        <taxon>Phlebia</taxon>
    </lineage>
</organism>
<sequence>MATPDISILANGDETYVLLGVIEETKYSSILYARTAEDEEVAIKVIHKQKAYARPHGRESVAVEQRIMRQATELGRPFLAQLLSSWDDADNVYLVMRLYYSSLLHHIRSVPLTSGELELCVAELVSGLCSLHAANIMHRDINAANILVAPSGHVALADFGLTFTRPSDDIPYVPHEDVEHLKEEPEPNWILQSGVLVGTSGYMAPEVVTLTPESTYSKEADVWSLGMTILEVALQMTTPYFFADRRDELTRLMMTYDAPLEWVEDPDLRDLLSKMLKRSPFQRWTAEQLKQHRYFDGMDWSLVERGGYYPIIEPETPAFEVYQSGVCSESADLASEEDNAAAADESAARRECILSQMRLDEVDEEKTFVYRCPEYLVALQDHLHEKSDSPASSDEDTLEDDEELSEIDEEHGEETETRCGDADALYEIREVDGEGTDDDTVQGMDEKVAEKTSTEANKDDSEAADVFGAEEEQRSILEAGTITHVDATPQRPHTTRSITLFSLMSEVKNAEEGSGLQALRSVSRAALSHGSGCLTDGVLSRPASM</sequence>
<gene>
    <name evidence="1" type="ORF">NM688_g7297</name>
</gene>
<name>A0ACC1S702_9APHY</name>
<protein>
    <submittedName>
        <fullName evidence="1">Uncharacterized protein</fullName>
    </submittedName>
</protein>
<dbReference type="EMBL" id="JANHOG010001674">
    <property type="protein sequence ID" value="KAJ3533333.1"/>
    <property type="molecule type" value="Genomic_DNA"/>
</dbReference>
<proteinExistence type="predicted"/>
<keyword evidence="2" id="KW-1185">Reference proteome</keyword>
<evidence type="ECO:0000313" key="2">
    <source>
        <dbReference type="Proteomes" id="UP001148662"/>
    </source>
</evidence>
<comment type="caution">
    <text evidence="1">The sequence shown here is derived from an EMBL/GenBank/DDBJ whole genome shotgun (WGS) entry which is preliminary data.</text>
</comment>
<dbReference type="Proteomes" id="UP001148662">
    <property type="component" value="Unassembled WGS sequence"/>
</dbReference>
<accession>A0ACC1S702</accession>
<reference evidence="1" key="1">
    <citation type="submission" date="2022-07" db="EMBL/GenBank/DDBJ databases">
        <title>Genome Sequence of Phlebia brevispora.</title>
        <authorList>
            <person name="Buettner E."/>
        </authorList>
    </citation>
    <scope>NUCLEOTIDE SEQUENCE</scope>
    <source>
        <strain evidence="1">MPL23</strain>
    </source>
</reference>